<sequence length="100" mass="11315">MAIDDEIDEAAVNELDVSSVPSYAWLRNVSVRNPVSRHVSLCFEQWSPEDISNSMSHIDYKALSRVTIPEIKKYIKAGKLNGTPILERSITVFNVSFLFN</sequence>
<name>A0AC35GF43_9BILA</name>
<dbReference type="WBParaSite" id="PS1159_v2.g4669.t1">
    <property type="protein sequence ID" value="PS1159_v2.g4669.t1"/>
    <property type="gene ID" value="PS1159_v2.g4669"/>
</dbReference>
<organism evidence="1 2">
    <name type="scientific">Panagrolaimus sp. PS1159</name>
    <dbReference type="NCBI Taxonomy" id="55785"/>
    <lineage>
        <taxon>Eukaryota</taxon>
        <taxon>Metazoa</taxon>
        <taxon>Ecdysozoa</taxon>
        <taxon>Nematoda</taxon>
        <taxon>Chromadorea</taxon>
        <taxon>Rhabditida</taxon>
        <taxon>Tylenchina</taxon>
        <taxon>Panagrolaimomorpha</taxon>
        <taxon>Panagrolaimoidea</taxon>
        <taxon>Panagrolaimidae</taxon>
        <taxon>Panagrolaimus</taxon>
    </lineage>
</organism>
<dbReference type="Proteomes" id="UP000887580">
    <property type="component" value="Unplaced"/>
</dbReference>
<proteinExistence type="predicted"/>
<protein>
    <submittedName>
        <fullName evidence="2">Uncharacterized protein</fullName>
    </submittedName>
</protein>
<reference evidence="2" key="1">
    <citation type="submission" date="2022-11" db="UniProtKB">
        <authorList>
            <consortium name="WormBaseParasite"/>
        </authorList>
    </citation>
    <scope>IDENTIFICATION</scope>
</reference>
<evidence type="ECO:0000313" key="1">
    <source>
        <dbReference type="Proteomes" id="UP000887580"/>
    </source>
</evidence>
<accession>A0AC35GF43</accession>
<evidence type="ECO:0000313" key="2">
    <source>
        <dbReference type="WBParaSite" id="PS1159_v2.g4669.t1"/>
    </source>
</evidence>